<evidence type="ECO:0000256" key="3">
    <source>
        <dbReference type="SAM" id="SignalP"/>
    </source>
</evidence>
<comment type="similarity">
    <text evidence="2">Belongs to the bacterial solute-binding protein 2 family.</text>
</comment>
<dbReference type="CDD" id="cd01536">
    <property type="entry name" value="PBP1_ABC_sugar_binding-like"/>
    <property type="match status" value="1"/>
</dbReference>
<dbReference type="PANTHER" id="PTHR30036:SF7">
    <property type="entry name" value="ABC TRANSPORTER PERIPLASMIC-BINDING PROTEIN YPHF"/>
    <property type="match status" value="1"/>
</dbReference>
<dbReference type="SUPFAM" id="SSF53822">
    <property type="entry name" value="Periplasmic binding protein-like I"/>
    <property type="match status" value="1"/>
</dbReference>
<protein>
    <submittedName>
        <fullName evidence="5">ABC transporter periplasmic-binding protein YphF</fullName>
    </submittedName>
</protein>
<feature type="signal peptide" evidence="3">
    <location>
        <begin position="1"/>
        <end position="24"/>
    </location>
</feature>
<feature type="chain" id="PRO_5039280885" evidence="3">
    <location>
        <begin position="25"/>
        <end position="338"/>
    </location>
</feature>
<dbReference type="PANTHER" id="PTHR30036">
    <property type="entry name" value="D-XYLOSE-BINDING PERIPLASMIC PROTEIN"/>
    <property type="match status" value="1"/>
</dbReference>
<accession>A0A6N3A6X3</accession>
<gene>
    <name evidence="5" type="primary">yphF</name>
    <name evidence="5" type="ORF">CHLFYP18_05799</name>
</gene>
<evidence type="ECO:0000259" key="4">
    <source>
        <dbReference type="Pfam" id="PF13407"/>
    </source>
</evidence>
<sequence>MKKRTLSFVLAAMMAVMLTACTSASTGATKAEETTIKASADVSTDAGTNSAVKDMSEMSVTYICGNSSNEAYQDYYNQLCDALGRLGVTDTEILGYEMDAAKSLELFENASNSGKDLIVIFPYDPTILNDAINTAMDKGTKVIVCVGTTERYNGDMRQNQQKCGEANAEMAAEWLQKNYGGEPVKIGLITCRANAELTARSDGMLNKIKELYPNVEIVGDSEQTTYEGAMTATENMVTANPDLVCVLSANDDMALGAAEAFKGAGLDDDKHAVFGGDATEDGLKSIANNELVRGTYSYSIPWDEMLMKVLTTDEEMLSMDMTITQITSTNIDEYYTAK</sequence>
<dbReference type="GO" id="GO:0030288">
    <property type="term" value="C:outer membrane-bounded periplasmic space"/>
    <property type="evidence" value="ECO:0007669"/>
    <property type="project" value="TreeGrafter"/>
</dbReference>
<dbReference type="RefSeq" id="WP_320952139.1">
    <property type="nucleotide sequence ID" value="NZ_CACRUH010000015.1"/>
</dbReference>
<dbReference type="InterPro" id="IPR025997">
    <property type="entry name" value="SBP_2_dom"/>
</dbReference>
<keyword evidence="3" id="KW-0732">Signal</keyword>
<dbReference type="InterPro" id="IPR050555">
    <property type="entry name" value="Bact_Solute-Bind_Prot2"/>
</dbReference>
<evidence type="ECO:0000256" key="1">
    <source>
        <dbReference type="ARBA" id="ARBA00004196"/>
    </source>
</evidence>
<dbReference type="GO" id="GO:0030246">
    <property type="term" value="F:carbohydrate binding"/>
    <property type="evidence" value="ECO:0007669"/>
    <property type="project" value="TreeGrafter"/>
</dbReference>
<dbReference type="EMBL" id="CACRUH010000015">
    <property type="protein sequence ID" value="VYT87784.1"/>
    <property type="molecule type" value="Genomic_DNA"/>
</dbReference>
<name>A0A6N3A6X3_9FIRM</name>
<organism evidence="5">
    <name type="scientific">Hungatella hathewayi</name>
    <dbReference type="NCBI Taxonomy" id="154046"/>
    <lineage>
        <taxon>Bacteria</taxon>
        <taxon>Bacillati</taxon>
        <taxon>Bacillota</taxon>
        <taxon>Clostridia</taxon>
        <taxon>Lachnospirales</taxon>
        <taxon>Lachnospiraceae</taxon>
        <taxon>Hungatella</taxon>
    </lineage>
</organism>
<dbReference type="PROSITE" id="PS51257">
    <property type="entry name" value="PROKAR_LIPOPROTEIN"/>
    <property type="match status" value="1"/>
</dbReference>
<dbReference type="Gene3D" id="3.40.50.2300">
    <property type="match status" value="2"/>
</dbReference>
<evidence type="ECO:0000313" key="5">
    <source>
        <dbReference type="EMBL" id="VYT87784.1"/>
    </source>
</evidence>
<comment type="subcellular location">
    <subcellularLocation>
        <location evidence="1">Cell envelope</location>
    </subcellularLocation>
</comment>
<dbReference type="InterPro" id="IPR028082">
    <property type="entry name" value="Peripla_BP_I"/>
</dbReference>
<evidence type="ECO:0000256" key="2">
    <source>
        <dbReference type="ARBA" id="ARBA00007639"/>
    </source>
</evidence>
<feature type="domain" description="Periplasmic binding protein" evidence="4">
    <location>
        <begin position="65"/>
        <end position="291"/>
    </location>
</feature>
<proteinExistence type="inferred from homology"/>
<dbReference type="Pfam" id="PF13407">
    <property type="entry name" value="Peripla_BP_4"/>
    <property type="match status" value="1"/>
</dbReference>
<reference evidence="5" key="1">
    <citation type="submission" date="2019-11" db="EMBL/GenBank/DDBJ databases">
        <authorList>
            <person name="Feng L."/>
        </authorList>
    </citation>
    <scope>NUCLEOTIDE SEQUENCE</scope>
    <source>
        <strain evidence="5">ChathewayiLFYP18</strain>
    </source>
</reference>
<dbReference type="AlphaFoldDB" id="A0A6N3A6X3"/>